<dbReference type="EMBL" id="QGDJ01000003">
    <property type="protein sequence ID" value="PWJ20411.1"/>
    <property type="molecule type" value="Genomic_DNA"/>
</dbReference>
<proteinExistence type="predicted"/>
<organism evidence="3 5">
    <name type="scientific">Jannaschia seohaensis</name>
    <dbReference type="NCBI Taxonomy" id="475081"/>
    <lineage>
        <taxon>Bacteria</taxon>
        <taxon>Pseudomonadati</taxon>
        <taxon>Pseudomonadota</taxon>
        <taxon>Alphaproteobacteria</taxon>
        <taxon>Rhodobacterales</taxon>
        <taxon>Roseobacteraceae</taxon>
        <taxon>Jannaschia</taxon>
    </lineage>
</organism>
<dbReference type="Proteomes" id="UP000251571">
    <property type="component" value="Unassembled WGS sequence"/>
</dbReference>
<evidence type="ECO:0000313" key="3">
    <source>
        <dbReference type="EMBL" id="SSA44487.1"/>
    </source>
</evidence>
<dbReference type="InterPro" id="IPR036388">
    <property type="entry name" value="WH-like_DNA-bd_sf"/>
</dbReference>
<dbReference type="InterPro" id="IPR009534">
    <property type="entry name" value="DUF1153"/>
</dbReference>
<dbReference type="SUPFAM" id="SSF48295">
    <property type="entry name" value="TrpR-like"/>
    <property type="match status" value="1"/>
</dbReference>
<dbReference type="OrthoDB" id="9796775at2"/>
<evidence type="ECO:0000313" key="5">
    <source>
        <dbReference type="Proteomes" id="UP000251571"/>
    </source>
</evidence>
<reference evidence="2 4" key="2">
    <citation type="submission" date="2018-03" db="EMBL/GenBank/DDBJ databases">
        <title>Genomic Encyclopedia of Archaeal and Bacterial Type Strains, Phase II (KMG-II): from individual species to whole genera.</title>
        <authorList>
            <person name="Goeker M."/>
        </authorList>
    </citation>
    <scope>NUCLEOTIDE SEQUENCE [LARGE SCALE GENOMIC DNA]</scope>
    <source>
        <strain evidence="2 4">DSM 25227</strain>
    </source>
</reference>
<evidence type="ECO:0000313" key="4">
    <source>
        <dbReference type="Proteomes" id="UP000245839"/>
    </source>
</evidence>
<sequence>MYLRKGPGPRVVTLPDGTQMSRADLPPAGTTRWVARRKALVVMGIESGLITLEEAMERYELSEEEYAEWAAAVSAHGTDGLKTTMIQHFRQGQS</sequence>
<name>A0A2Y9APV4_9RHOB</name>
<accession>A0A2Y9APV4</accession>
<reference evidence="3 5" key="1">
    <citation type="submission" date="2016-10" db="EMBL/GenBank/DDBJ databases">
        <authorList>
            <person name="Cai Z."/>
        </authorList>
    </citation>
    <scope>NUCLEOTIDE SEQUENCE [LARGE SCALE GENOMIC DNA]</scope>
    <source>
        <strain evidence="3 5">DSM 25227</strain>
    </source>
</reference>
<dbReference type="InterPro" id="IPR010921">
    <property type="entry name" value="Trp_repressor/repl_initiator"/>
</dbReference>
<evidence type="ECO:0000256" key="1">
    <source>
        <dbReference type="SAM" id="MobiDB-lite"/>
    </source>
</evidence>
<keyword evidence="4" id="KW-1185">Reference proteome</keyword>
<dbReference type="Pfam" id="PF06627">
    <property type="entry name" value="DUF1153"/>
    <property type="match status" value="1"/>
</dbReference>
<evidence type="ECO:0000313" key="2">
    <source>
        <dbReference type="EMBL" id="PWJ20411.1"/>
    </source>
</evidence>
<dbReference type="EMBL" id="UETC01000003">
    <property type="protein sequence ID" value="SSA44487.1"/>
    <property type="molecule type" value="Genomic_DNA"/>
</dbReference>
<dbReference type="GO" id="GO:0043565">
    <property type="term" value="F:sequence-specific DNA binding"/>
    <property type="evidence" value="ECO:0007669"/>
    <property type="project" value="InterPro"/>
</dbReference>
<gene>
    <name evidence="2" type="ORF">BCF38_103228</name>
    <name evidence="3" type="ORF">SAMN05421539_103228</name>
</gene>
<feature type="region of interest" description="Disordered" evidence="1">
    <location>
        <begin position="1"/>
        <end position="25"/>
    </location>
</feature>
<dbReference type="RefSeq" id="WP_109564002.1">
    <property type="nucleotide sequence ID" value="NZ_QGDJ01000003.1"/>
</dbReference>
<dbReference type="AlphaFoldDB" id="A0A2Y9APV4"/>
<dbReference type="Gene3D" id="1.10.10.10">
    <property type="entry name" value="Winged helix-like DNA-binding domain superfamily/Winged helix DNA-binding domain"/>
    <property type="match status" value="1"/>
</dbReference>
<protein>
    <submittedName>
        <fullName evidence="2">Uncharacterized protein DUF1153</fullName>
    </submittedName>
</protein>
<dbReference type="Proteomes" id="UP000245839">
    <property type="component" value="Unassembled WGS sequence"/>
</dbReference>